<dbReference type="Pfam" id="PF00069">
    <property type="entry name" value="Pkinase"/>
    <property type="match status" value="1"/>
</dbReference>
<organism evidence="7 8">
    <name type="scientific">Ottowia beijingensis</name>
    <dbReference type="NCBI Taxonomy" id="1207057"/>
    <lineage>
        <taxon>Bacteria</taxon>
        <taxon>Pseudomonadati</taxon>
        <taxon>Pseudomonadota</taxon>
        <taxon>Betaproteobacteria</taxon>
        <taxon>Burkholderiales</taxon>
        <taxon>Comamonadaceae</taxon>
        <taxon>Ottowia</taxon>
    </lineage>
</organism>
<dbReference type="AlphaFoldDB" id="A0A853IVM1"/>
<dbReference type="PROSITE" id="PS50011">
    <property type="entry name" value="PROTEIN_KINASE_DOM"/>
    <property type="match status" value="1"/>
</dbReference>
<proteinExistence type="predicted"/>
<dbReference type="InterPro" id="IPR000719">
    <property type="entry name" value="Prot_kinase_dom"/>
</dbReference>
<feature type="binding site" evidence="5">
    <location>
        <position position="45"/>
    </location>
    <ligand>
        <name>ATP</name>
        <dbReference type="ChEBI" id="CHEBI:30616"/>
    </ligand>
</feature>
<dbReference type="PANTHER" id="PTHR43289">
    <property type="entry name" value="MITOGEN-ACTIVATED PROTEIN KINASE KINASE KINASE 20-RELATED"/>
    <property type="match status" value="1"/>
</dbReference>
<dbReference type="PROSITE" id="PS00109">
    <property type="entry name" value="PROTEIN_KINASE_TYR"/>
    <property type="match status" value="1"/>
</dbReference>
<dbReference type="Gene3D" id="1.10.510.10">
    <property type="entry name" value="Transferase(Phosphotransferase) domain 1"/>
    <property type="match status" value="1"/>
</dbReference>
<gene>
    <name evidence="7" type="ORF">H0I39_03480</name>
</gene>
<dbReference type="EMBL" id="JACCKX010000001">
    <property type="protein sequence ID" value="NZA01060.1"/>
    <property type="molecule type" value="Genomic_DNA"/>
</dbReference>
<comment type="caution">
    <text evidence="7">The sequence shown here is derived from an EMBL/GenBank/DDBJ whole genome shotgun (WGS) entry which is preliminary data.</text>
</comment>
<keyword evidence="7" id="KW-0723">Serine/threonine-protein kinase</keyword>
<dbReference type="RefSeq" id="WP_180549571.1">
    <property type="nucleotide sequence ID" value="NZ_JACCKX010000001.1"/>
</dbReference>
<keyword evidence="4 5" id="KW-0067">ATP-binding</keyword>
<evidence type="ECO:0000256" key="3">
    <source>
        <dbReference type="ARBA" id="ARBA00022777"/>
    </source>
</evidence>
<evidence type="ECO:0000313" key="7">
    <source>
        <dbReference type="EMBL" id="NZA01060.1"/>
    </source>
</evidence>
<dbReference type="PANTHER" id="PTHR43289:SF34">
    <property type="entry name" value="SERINE_THREONINE-PROTEIN KINASE YBDM-RELATED"/>
    <property type="match status" value="1"/>
</dbReference>
<keyword evidence="8" id="KW-1185">Reference proteome</keyword>
<keyword evidence="3 7" id="KW-0418">Kinase</keyword>
<evidence type="ECO:0000256" key="2">
    <source>
        <dbReference type="ARBA" id="ARBA00022741"/>
    </source>
</evidence>
<protein>
    <submittedName>
        <fullName evidence="7">Serine/threonine protein kinase</fullName>
    </submittedName>
</protein>
<name>A0A853IVM1_9BURK</name>
<keyword evidence="2 5" id="KW-0547">Nucleotide-binding</keyword>
<evidence type="ECO:0000256" key="5">
    <source>
        <dbReference type="PROSITE-ProRule" id="PRU10141"/>
    </source>
</evidence>
<accession>A0A853IVM1</accession>
<dbReference type="SUPFAM" id="SSF56112">
    <property type="entry name" value="Protein kinase-like (PK-like)"/>
    <property type="match status" value="1"/>
</dbReference>
<evidence type="ECO:0000259" key="6">
    <source>
        <dbReference type="PROSITE" id="PS50011"/>
    </source>
</evidence>
<evidence type="ECO:0000313" key="8">
    <source>
        <dbReference type="Proteomes" id="UP000589716"/>
    </source>
</evidence>
<evidence type="ECO:0000256" key="4">
    <source>
        <dbReference type="ARBA" id="ARBA00022840"/>
    </source>
</evidence>
<dbReference type="InterPro" id="IPR011009">
    <property type="entry name" value="Kinase-like_dom_sf"/>
</dbReference>
<reference evidence="7 8" key="1">
    <citation type="submission" date="2020-07" db="EMBL/GenBank/DDBJ databases">
        <authorList>
            <person name="Maaloum M."/>
        </authorList>
    </citation>
    <scope>NUCLEOTIDE SEQUENCE [LARGE SCALE GENOMIC DNA]</scope>
    <source>
        <strain evidence="7 8">GCS-AN-3</strain>
    </source>
</reference>
<dbReference type="CDD" id="cd14014">
    <property type="entry name" value="STKc_PknB_like"/>
    <property type="match status" value="1"/>
</dbReference>
<dbReference type="PROSITE" id="PS00107">
    <property type="entry name" value="PROTEIN_KINASE_ATP"/>
    <property type="match status" value="1"/>
</dbReference>
<evidence type="ECO:0000256" key="1">
    <source>
        <dbReference type="ARBA" id="ARBA00022679"/>
    </source>
</evidence>
<dbReference type="InterPro" id="IPR017441">
    <property type="entry name" value="Protein_kinase_ATP_BS"/>
</dbReference>
<dbReference type="GO" id="GO:0004674">
    <property type="term" value="F:protein serine/threonine kinase activity"/>
    <property type="evidence" value="ECO:0007669"/>
    <property type="project" value="UniProtKB-KW"/>
</dbReference>
<feature type="domain" description="Protein kinase" evidence="6">
    <location>
        <begin position="16"/>
        <end position="268"/>
    </location>
</feature>
<keyword evidence="1" id="KW-0808">Transferase</keyword>
<sequence>MTTANSLPAGTRLAEFELRGVLGEGGFATVYRAHDHSLRRTVAIKEYMPGALATRAPDGSVIAREPQMQATLARGLDSFLNEARLLAQFDHPALIRVYRFWEQNGTAYMAMQLCQGRTLRALRQAEPRLVASEPWLKHMLSPILDALELLHANDCYHRDISPDNIMVLDSGVPMLLDFGAARQAMGDATQALTVIVKPGFAPIEQYDSVLEQGPWTDVYSLGAVLHFLVTGQPVTASVSRLLKDPLPRLADTPGWRCRPPSRAPSTAR</sequence>
<dbReference type="GO" id="GO:0005524">
    <property type="term" value="F:ATP binding"/>
    <property type="evidence" value="ECO:0007669"/>
    <property type="project" value="UniProtKB-UniRule"/>
</dbReference>
<dbReference type="Proteomes" id="UP000589716">
    <property type="component" value="Unassembled WGS sequence"/>
</dbReference>
<dbReference type="InterPro" id="IPR008266">
    <property type="entry name" value="Tyr_kinase_AS"/>
</dbReference>